<comment type="caution">
    <text evidence="1">The sequence shown here is derived from an EMBL/GenBank/DDBJ whole genome shotgun (WGS) entry which is preliminary data.</text>
</comment>
<dbReference type="EMBL" id="JAGHXW010000025">
    <property type="protein sequence ID" value="MBO9759603.1"/>
    <property type="molecule type" value="Genomic_DNA"/>
</dbReference>
<organism evidence="1 2">
    <name type="scientific">Xanthomonas manihotis</name>
    <dbReference type="NCBI Taxonomy" id="43353"/>
    <lineage>
        <taxon>Bacteria</taxon>
        <taxon>Pseudomonadati</taxon>
        <taxon>Pseudomonadota</taxon>
        <taxon>Gammaproteobacteria</taxon>
        <taxon>Lysobacterales</taxon>
        <taxon>Lysobacteraceae</taxon>
        <taxon>Xanthomonas</taxon>
    </lineage>
</organism>
<proteinExistence type="predicted"/>
<reference evidence="1" key="1">
    <citation type="submission" date="2021-03" db="EMBL/GenBank/DDBJ databases">
        <title>Molecular characterization of Xanthomonas species pathogenic on Araceae and the development of a triplex TaqMan assay for detection of X. phaseoli pv. dieffenbachiae.</title>
        <authorList>
            <person name="Van Der Wolf J."/>
            <person name="Krijger M."/>
            <person name="Mendes O."/>
            <person name="Brankovics B."/>
            <person name="Bonants P."/>
            <person name="Meekes E."/>
        </authorList>
    </citation>
    <scope>NUCLEOTIDE SEQUENCE</scope>
    <source>
        <strain evidence="1">NBC1264</strain>
    </source>
</reference>
<dbReference type="RefSeq" id="WP_017157143.1">
    <property type="nucleotide sequence ID" value="NZ_CP083575.1"/>
</dbReference>
<accession>A0A8I1XKA6</accession>
<sequence length="159" mass="18230">MPADAAMHASLASLLTQRMMPARNLHALTTSCRRRSRNRGVRTAPTKNDLKLSYAMGKRRLTADRLRIRGNFIGGVRTERFNTLLQTGIRPLHVFRLHCELLVRRLCKRAILQTCTQLRLQAFASGATTRCARPLRRRRRSHLLVSWMPSSAMLALRTR</sequence>
<gene>
    <name evidence="1" type="ORF">J7405_08575</name>
</gene>
<dbReference type="AlphaFoldDB" id="A0A8I1XKA6"/>
<dbReference type="Proteomes" id="UP000668572">
    <property type="component" value="Unassembled WGS sequence"/>
</dbReference>
<evidence type="ECO:0000313" key="1">
    <source>
        <dbReference type="EMBL" id="MBO9759603.1"/>
    </source>
</evidence>
<protein>
    <submittedName>
        <fullName evidence="1">Uncharacterized protein</fullName>
    </submittedName>
</protein>
<name>A0A8I1XKA6_XANMN</name>
<evidence type="ECO:0000313" key="2">
    <source>
        <dbReference type="Proteomes" id="UP000668572"/>
    </source>
</evidence>